<dbReference type="GO" id="GO:0016747">
    <property type="term" value="F:acyltransferase activity, transferring groups other than amino-acyl groups"/>
    <property type="evidence" value="ECO:0007669"/>
    <property type="project" value="InterPro"/>
</dbReference>
<evidence type="ECO:0000313" key="3">
    <source>
        <dbReference type="Proteomes" id="UP000094936"/>
    </source>
</evidence>
<name>A0A1C3EBK6_9GAMM</name>
<dbReference type="PANTHER" id="PTHR31143:SF2">
    <property type="entry name" value="FR47-LIKE DOMAIN-CONTAINING PROTEIN-RELATED"/>
    <property type="match status" value="1"/>
</dbReference>
<sequence>MLKVEASHFEHKIDKATFEKTLTEAAVKYAEDSIFFVDNIKQPEVFFFIRRGVEAVLISRGNAESAYLEKVAELFKEHRAIVLMSDDAEFQSIMSQKHGFGVVERLSFKYAPLSPIIVQSLEEGLELKRIDLSLAKRIEGEIDPDFRLFWNSPDDFIEAGGSGLCLLRNGEIVACSWSSYTTDKNVEIAVATRENCRRNGFASLVCKHYINQLLSEGRAPWWSCHKSNSASIALANRLGFQVLQDYSWMFAPRK</sequence>
<dbReference type="InterPro" id="IPR000182">
    <property type="entry name" value="GNAT_dom"/>
</dbReference>
<evidence type="ECO:0000259" key="1">
    <source>
        <dbReference type="PROSITE" id="PS51186"/>
    </source>
</evidence>
<evidence type="ECO:0000313" key="2">
    <source>
        <dbReference type="EMBL" id="ODA30647.1"/>
    </source>
</evidence>
<comment type="caution">
    <text evidence="2">The sequence shown here is derived from an EMBL/GenBank/DDBJ whole genome shotgun (WGS) entry which is preliminary data.</text>
</comment>
<feature type="domain" description="N-acetyltransferase" evidence="1">
    <location>
        <begin position="125"/>
        <end position="254"/>
    </location>
</feature>
<organism evidence="2 3">
    <name type="scientific">Veronia pacifica</name>
    <dbReference type="NCBI Taxonomy" id="1080227"/>
    <lineage>
        <taxon>Bacteria</taxon>
        <taxon>Pseudomonadati</taxon>
        <taxon>Pseudomonadota</taxon>
        <taxon>Gammaproteobacteria</taxon>
        <taxon>Vibrionales</taxon>
        <taxon>Vibrionaceae</taxon>
        <taxon>Veronia</taxon>
    </lineage>
</organism>
<dbReference type="PANTHER" id="PTHR31143">
    <property type="match status" value="1"/>
</dbReference>
<dbReference type="InterPro" id="IPR016181">
    <property type="entry name" value="Acyl_CoA_acyltransferase"/>
</dbReference>
<dbReference type="EMBL" id="LYBM01000050">
    <property type="protein sequence ID" value="ODA30647.1"/>
    <property type="molecule type" value="Genomic_DNA"/>
</dbReference>
<dbReference type="PROSITE" id="PS51186">
    <property type="entry name" value="GNAT"/>
    <property type="match status" value="1"/>
</dbReference>
<dbReference type="Pfam" id="PF12746">
    <property type="entry name" value="GNAT_acetyltran"/>
    <property type="match status" value="1"/>
</dbReference>
<dbReference type="InterPro" id="IPR027365">
    <property type="entry name" value="GNAT_acetyltra_YdfB-like"/>
</dbReference>
<dbReference type="AlphaFoldDB" id="A0A1C3EBK6"/>
<dbReference type="STRING" id="1080227.A8L45_19795"/>
<reference evidence="2 3" key="1">
    <citation type="submission" date="2016-05" db="EMBL/GenBank/DDBJ databases">
        <title>Genomic Taxonomy of the Vibrionaceae.</title>
        <authorList>
            <person name="Gomez-Gil B."/>
            <person name="Enciso-Ibarra J."/>
        </authorList>
    </citation>
    <scope>NUCLEOTIDE SEQUENCE [LARGE SCALE GENOMIC DNA]</scope>
    <source>
        <strain evidence="2 3">CAIM 1920</strain>
    </source>
</reference>
<dbReference type="Proteomes" id="UP000094936">
    <property type="component" value="Unassembled WGS sequence"/>
</dbReference>
<keyword evidence="3" id="KW-1185">Reference proteome</keyword>
<dbReference type="RefSeq" id="WP_068905085.1">
    <property type="nucleotide sequence ID" value="NZ_JBHUIF010000017.1"/>
</dbReference>
<accession>A0A1C3EBK6</accession>
<gene>
    <name evidence="2" type="ORF">A8L45_19795</name>
</gene>
<protein>
    <recommendedName>
        <fullName evidence="1">N-acetyltransferase domain-containing protein</fullName>
    </recommendedName>
</protein>
<dbReference type="SUPFAM" id="SSF55729">
    <property type="entry name" value="Acyl-CoA N-acyltransferases (Nat)"/>
    <property type="match status" value="1"/>
</dbReference>
<dbReference type="OrthoDB" id="5915100at2"/>
<proteinExistence type="predicted"/>
<dbReference type="Gene3D" id="3.40.630.30">
    <property type="match status" value="1"/>
</dbReference>